<gene>
    <name evidence="6" type="ORF">MELLADRAFT_42701</name>
</gene>
<evidence type="ECO:0000313" key="6">
    <source>
        <dbReference type="EMBL" id="EGG09192.1"/>
    </source>
</evidence>
<dbReference type="Pfam" id="PF00347">
    <property type="entry name" value="Ribosomal_L6"/>
    <property type="match status" value="1"/>
</dbReference>
<dbReference type="VEuPathDB" id="FungiDB:MELLADRAFT_42701"/>
<dbReference type="eggNOG" id="KOG3254">
    <property type="taxonomic scope" value="Eukaryota"/>
</dbReference>
<feature type="domain" description="Large ribosomal subunit protein uL6 alpha-beta" evidence="5">
    <location>
        <begin position="179"/>
        <end position="256"/>
    </location>
</feature>
<dbReference type="InParanoid" id="F4REZ1"/>
<dbReference type="FunCoup" id="F4REZ1">
    <property type="interactions" value="204"/>
</dbReference>
<dbReference type="PANTHER" id="PTHR11655:SF14">
    <property type="entry name" value="LARGE RIBOSOMAL SUBUNIT PROTEIN UL6M"/>
    <property type="match status" value="1"/>
</dbReference>
<keyword evidence="7" id="KW-1185">Reference proteome</keyword>
<dbReference type="AlphaFoldDB" id="F4REZ1"/>
<evidence type="ECO:0000256" key="2">
    <source>
        <dbReference type="ARBA" id="ARBA00022980"/>
    </source>
</evidence>
<dbReference type="Gene3D" id="3.90.930.12">
    <property type="entry name" value="Ribosomal protein L6, alpha-beta domain"/>
    <property type="match status" value="2"/>
</dbReference>
<dbReference type="InterPro" id="IPR000702">
    <property type="entry name" value="Ribosomal_uL6-like"/>
</dbReference>
<sequence>MSFASTSNIWTSLATTPLWTRSAQRRTISSTCLRLSHIGSKPVPIPATISLSMCNPRRPRTSRSSVAVGQPQLTVTGPLGKLSIDVASFVRLSFEPTEGGQTHVIGADLPKTPLVSPNADHSELPQVPTDTVKGPGTINVGVEDERAKKQRGTWGLSRALLANAVNGVQTGFSSELKLVGVGYRASLEKDNTCLNLRVGYSHPVLIDLPKTDTFLGCELPSPTEIIIKGIDKQELGLLGASIRKWRPPEPYNGKGIYLNGEIIKRKEAKKK</sequence>
<proteinExistence type="inferred from homology"/>
<dbReference type="HOGENOM" id="CLU_065464_1_0_1"/>
<reference evidence="7" key="1">
    <citation type="journal article" date="2011" name="Proc. Natl. Acad. Sci. U.S.A.">
        <title>Obligate biotrophy features unraveled by the genomic analysis of rust fungi.</title>
        <authorList>
            <person name="Duplessis S."/>
            <person name="Cuomo C.A."/>
            <person name="Lin Y.-C."/>
            <person name="Aerts A."/>
            <person name="Tisserant E."/>
            <person name="Veneault-Fourrey C."/>
            <person name="Joly D.L."/>
            <person name="Hacquard S."/>
            <person name="Amselem J."/>
            <person name="Cantarel B.L."/>
            <person name="Chiu R."/>
            <person name="Coutinho P.M."/>
            <person name="Feau N."/>
            <person name="Field M."/>
            <person name="Frey P."/>
            <person name="Gelhaye E."/>
            <person name="Goldberg J."/>
            <person name="Grabherr M.G."/>
            <person name="Kodira C.D."/>
            <person name="Kohler A."/>
            <person name="Kuees U."/>
            <person name="Lindquist E.A."/>
            <person name="Lucas S.M."/>
            <person name="Mago R."/>
            <person name="Mauceli E."/>
            <person name="Morin E."/>
            <person name="Murat C."/>
            <person name="Pangilinan J.L."/>
            <person name="Park R."/>
            <person name="Pearson M."/>
            <person name="Quesneville H."/>
            <person name="Rouhier N."/>
            <person name="Sakthikumar S."/>
            <person name="Salamov A.A."/>
            <person name="Schmutz J."/>
            <person name="Selles B."/>
            <person name="Shapiro H."/>
            <person name="Tanguay P."/>
            <person name="Tuskan G.A."/>
            <person name="Henrissat B."/>
            <person name="Van de Peer Y."/>
            <person name="Rouze P."/>
            <person name="Ellis J.G."/>
            <person name="Dodds P.N."/>
            <person name="Schein J.E."/>
            <person name="Zhong S."/>
            <person name="Hamelin R.C."/>
            <person name="Grigoriev I.V."/>
            <person name="Szabo L.J."/>
            <person name="Martin F."/>
        </authorList>
    </citation>
    <scope>NUCLEOTIDE SEQUENCE [LARGE SCALE GENOMIC DNA]</scope>
    <source>
        <strain evidence="7">98AG31 / pathotype 3-4-7</strain>
    </source>
</reference>
<dbReference type="InterPro" id="IPR036789">
    <property type="entry name" value="Ribosomal_uL6-like_a/b-dom_sf"/>
</dbReference>
<evidence type="ECO:0000256" key="3">
    <source>
        <dbReference type="ARBA" id="ARBA00023274"/>
    </source>
</evidence>
<protein>
    <recommendedName>
        <fullName evidence="5">Large ribosomal subunit protein uL6 alpha-beta domain-containing protein</fullName>
    </recommendedName>
</protein>
<evidence type="ECO:0000313" key="7">
    <source>
        <dbReference type="Proteomes" id="UP000001072"/>
    </source>
</evidence>
<dbReference type="STRING" id="747676.F4REZ1"/>
<dbReference type="PANTHER" id="PTHR11655">
    <property type="entry name" value="60S/50S RIBOSOMAL PROTEIN L6/L9"/>
    <property type="match status" value="1"/>
</dbReference>
<dbReference type="Proteomes" id="UP000001072">
    <property type="component" value="Unassembled WGS sequence"/>
</dbReference>
<dbReference type="GO" id="GO:0003735">
    <property type="term" value="F:structural constituent of ribosome"/>
    <property type="evidence" value="ECO:0007669"/>
    <property type="project" value="InterPro"/>
</dbReference>
<dbReference type="InterPro" id="IPR019906">
    <property type="entry name" value="Ribosomal_uL6_bac-type"/>
</dbReference>
<keyword evidence="3 4" id="KW-0687">Ribonucleoprotein</keyword>
<evidence type="ECO:0000256" key="4">
    <source>
        <dbReference type="RuleBase" id="RU003869"/>
    </source>
</evidence>
<evidence type="ECO:0000259" key="5">
    <source>
        <dbReference type="Pfam" id="PF00347"/>
    </source>
</evidence>
<keyword evidence="2 4" id="KW-0689">Ribosomal protein</keyword>
<dbReference type="EMBL" id="GL883098">
    <property type="protein sequence ID" value="EGG09192.1"/>
    <property type="molecule type" value="Genomic_DNA"/>
</dbReference>
<comment type="similarity">
    <text evidence="1 4">Belongs to the universal ribosomal protein uL6 family.</text>
</comment>
<dbReference type="SUPFAM" id="SSF56053">
    <property type="entry name" value="Ribosomal protein L6"/>
    <property type="match status" value="1"/>
</dbReference>
<dbReference type="OrthoDB" id="540873at2759"/>
<dbReference type="GO" id="GO:0019843">
    <property type="term" value="F:rRNA binding"/>
    <property type="evidence" value="ECO:0007669"/>
    <property type="project" value="InterPro"/>
</dbReference>
<dbReference type="InterPro" id="IPR020040">
    <property type="entry name" value="Ribosomal_uL6_a/b-dom"/>
</dbReference>
<dbReference type="GO" id="GO:0005762">
    <property type="term" value="C:mitochondrial large ribosomal subunit"/>
    <property type="evidence" value="ECO:0007669"/>
    <property type="project" value="TreeGrafter"/>
</dbReference>
<dbReference type="GO" id="GO:0006412">
    <property type="term" value="P:translation"/>
    <property type="evidence" value="ECO:0007669"/>
    <property type="project" value="InterPro"/>
</dbReference>
<evidence type="ECO:0000256" key="1">
    <source>
        <dbReference type="ARBA" id="ARBA00009356"/>
    </source>
</evidence>
<organism evidence="7">
    <name type="scientific">Melampsora larici-populina (strain 98AG31 / pathotype 3-4-7)</name>
    <name type="common">Poplar leaf rust fungus</name>
    <dbReference type="NCBI Taxonomy" id="747676"/>
    <lineage>
        <taxon>Eukaryota</taxon>
        <taxon>Fungi</taxon>
        <taxon>Dikarya</taxon>
        <taxon>Basidiomycota</taxon>
        <taxon>Pucciniomycotina</taxon>
        <taxon>Pucciniomycetes</taxon>
        <taxon>Pucciniales</taxon>
        <taxon>Melampsoraceae</taxon>
        <taxon>Melampsora</taxon>
    </lineage>
</organism>
<name>F4REZ1_MELLP</name>
<dbReference type="GeneID" id="18928059"/>
<dbReference type="KEGG" id="mlr:MELLADRAFT_42701"/>
<dbReference type="RefSeq" id="XP_007407552.1">
    <property type="nucleotide sequence ID" value="XM_007407490.1"/>
</dbReference>
<dbReference type="PRINTS" id="PR00059">
    <property type="entry name" value="RIBOSOMALL6"/>
</dbReference>
<accession>F4REZ1</accession>